<dbReference type="Pfam" id="PF04616">
    <property type="entry name" value="Glyco_hydro_43"/>
    <property type="match status" value="1"/>
</dbReference>
<evidence type="ECO:0000256" key="3">
    <source>
        <dbReference type="ARBA" id="ARBA00009865"/>
    </source>
</evidence>
<dbReference type="PANTHER" id="PTHR43301:SF3">
    <property type="entry name" value="ARABINAN ENDO-1,5-ALPHA-L-ARABINOSIDASE A-RELATED"/>
    <property type="match status" value="1"/>
</dbReference>
<evidence type="ECO:0000313" key="9">
    <source>
        <dbReference type="EMBL" id="KAL0564546.1"/>
    </source>
</evidence>
<dbReference type="Proteomes" id="UP001465976">
    <property type="component" value="Unassembled WGS sequence"/>
</dbReference>
<dbReference type="InterPro" id="IPR050727">
    <property type="entry name" value="GH43_arabinanases"/>
</dbReference>
<evidence type="ECO:0000256" key="1">
    <source>
        <dbReference type="ARBA" id="ARBA00000375"/>
    </source>
</evidence>
<evidence type="ECO:0000313" key="10">
    <source>
        <dbReference type="Proteomes" id="UP001465976"/>
    </source>
</evidence>
<evidence type="ECO:0000256" key="7">
    <source>
        <dbReference type="PIRNR" id="PIRNR026534"/>
    </source>
</evidence>
<sequence length="327" mass="34912">MKFLSLFTSLLFVASVVIAVPNPLPGSLDIVVRDPSIWYNPTSRKYFLFSTGDKIKIFTSPSLTGPWTRVGSVLPNCSKINLPGNCNLWAPSISFILGKYVLYYSVSTINSQDSAIGVATSPSMEPGTWTDLGAVVTSKTGDIYNAIDPDLIDDNGLKLSFGSYWNGIYQIGLWPDVNNPASATPGTHLAGGNGRPSEGATTIKANGTSTWYHFFSDGVTPLGGSTSRPPAGQEYKVLVGRGGSGMGPFFDKNGFALTDSRKPPTGSLVLGSHDNVYAPGGQSIYEDPVSGRYIIVYHYVRNDAPNGSPSFLGINFLDFSSGWPVVV</sequence>
<dbReference type="EMBL" id="JBAHYK010002714">
    <property type="protein sequence ID" value="KAL0564546.1"/>
    <property type="molecule type" value="Genomic_DNA"/>
</dbReference>
<protein>
    <recommendedName>
        <fullName evidence="4 7">Arabinan endo-1,5-alpha-L-arabinosidase</fullName>
        <ecNumber evidence="4 7">3.2.1.99</ecNumber>
    </recommendedName>
</protein>
<keyword evidence="6 7" id="KW-0326">Glycosidase</keyword>
<evidence type="ECO:0000256" key="5">
    <source>
        <dbReference type="ARBA" id="ARBA00022801"/>
    </source>
</evidence>
<keyword evidence="5 7" id="KW-0378">Hydrolase</keyword>
<comment type="pathway">
    <text evidence="2 7">Glycan metabolism; L-arabinan degradation.</text>
</comment>
<accession>A0ABR3EP11</accession>
<dbReference type="Gene3D" id="2.115.10.20">
    <property type="entry name" value="Glycosyl hydrolase domain, family 43"/>
    <property type="match status" value="1"/>
</dbReference>
<gene>
    <name evidence="9" type="ORF">V5O48_017502</name>
</gene>
<keyword evidence="10" id="KW-1185">Reference proteome</keyword>
<feature type="signal peptide" evidence="8">
    <location>
        <begin position="1"/>
        <end position="19"/>
    </location>
</feature>
<dbReference type="InterPro" id="IPR016840">
    <property type="entry name" value="Glyco_hydro_43_endo_a_Ara-ase"/>
</dbReference>
<evidence type="ECO:0000256" key="2">
    <source>
        <dbReference type="ARBA" id="ARBA00004834"/>
    </source>
</evidence>
<dbReference type="SUPFAM" id="SSF75005">
    <property type="entry name" value="Arabinanase/levansucrase/invertase"/>
    <property type="match status" value="1"/>
</dbReference>
<dbReference type="PANTHER" id="PTHR43301">
    <property type="entry name" value="ARABINAN ENDO-1,5-ALPHA-L-ARABINOSIDASE"/>
    <property type="match status" value="1"/>
</dbReference>
<proteinExistence type="inferred from homology"/>
<dbReference type="EC" id="3.2.1.99" evidence="4 7"/>
<evidence type="ECO:0000256" key="6">
    <source>
        <dbReference type="ARBA" id="ARBA00023295"/>
    </source>
</evidence>
<comment type="caution">
    <text evidence="9">The sequence shown here is derived from an EMBL/GenBank/DDBJ whole genome shotgun (WGS) entry which is preliminary data.</text>
</comment>
<name>A0ABR3EP11_9AGAR</name>
<feature type="chain" id="PRO_5046381651" description="Arabinan endo-1,5-alpha-L-arabinosidase" evidence="8">
    <location>
        <begin position="20"/>
        <end position="327"/>
    </location>
</feature>
<evidence type="ECO:0000256" key="4">
    <source>
        <dbReference type="ARBA" id="ARBA00012586"/>
    </source>
</evidence>
<dbReference type="CDD" id="cd18831">
    <property type="entry name" value="GH43_AnAbnA-like"/>
    <property type="match status" value="1"/>
</dbReference>
<organism evidence="9 10">
    <name type="scientific">Marasmius crinis-equi</name>
    <dbReference type="NCBI Taxonomy" id="585013"/>
    <lineage>
        <taxon>Eukaryota</taxon>
        <taxon>Fungi</taxon>
        <taxon>Dikarya</taxon>
        <taxon>Basidiomycota</taxon>
        <taxon>Agaricomycotina</taxon>
        <taxon>Agaricomycetes</taxon>
        <taxon>Agaricomycetidae</taxon>
        <taxon>Agaricales</taxon>
        <taxon>Marasmiineae</taxon>
        <taxon>Marasmiaceae</taxon>
        <taxon>Marasmius</taxon>
    </lineage>
</organism>
<evidence type="ECO:0000256" key="8">
    <source>
        <dbReference type="SAM" id="SignalP"/>
    </source>
</evidence>
<dbReference type="PIRSF" id="PIRSF026534">
    <property type="entry name" value="Endo_alpha-L-arabinosidase"/>
    <property type="match status" value="1"/>
</dbReference>
<keyword evidence="8" id="KW-0732">Signal</keyword>
<comment type="similarity">
    <text evidence="3 7">Belongs to the glycosyl hydrolase 43 family.</text>
</comment>
<reference evidence="9 10" key="1">
    <citation type="submission" date="2024-02" db="EMBL/GenBank/DDBJ databases">
        <title>A draft genome for the cacao thread blight pathogen Marasmius crinis-equi.</title>
        <authorList>
            <person name="Cohen S.P."/>
            <person name="Baruah I.K."/>
            <person name="Amoako-Attah I."/>
            <person name="Bukari Y."/>
            <person name="Meinhardt L.W."/>
            <person name="Bailey B.A."/>
        </authorList>
    </citation>
    <scope>NUCLEOTIDE SEQUENCE [LARGE SCALE GENOMIC DNA]</scope>
    <source>
        <strain evidence="9 10">GH-76</strain>
    </source>
</reference>
<dbReference type="InterPro" id="IPR006710">
    <property type="entry name" value="Glyco_hydro_43"/>
</dbReference>
<comment type="catalytic activity">
    <reaction evidence="1 7">
        <text>Endohydrolysis of (1-&gt;5)-alpha-arabinofuranosidic linkages in (1-&gt;5)-arabinans.</text>
        <dbReference type="EC" id="3.2.1.99"/>
    </reaction>
</comment>
<dbReference type="InterPro" id="IPR023296">
    <property type="entry name" value="Glyco_hydro_beta-prop_sf"/>
</dbReference>